<dbReference type="SUPFAM" id="SSF47413">
    <property type="entry name" value="lambda repressor-like DNA-binding domains"/>
    <property type="match status" value="1"/>
</dbReference>
<dbReference type="Gene3D" id="1.10.10.2910">
    <property type="match status" value="1"/>
</dbReference>
<evidence type="ECO:0000259" key="2">
    <source>
        <dbReference type="PROSITE" id="PS50943"/>
    </source>
</evidence>
<dbReference type="PANTHER" id="PTHR43236">
    <property type="entry name" value="ANTITOXIN HIGA1"/>
    <property type="match status" value="1"/>
</dbReference>
<dbReference type="PANTHER" id="PTHR43236:SF1">
    <property type="entry name" value="BLL7220 PROTEIN"/>
    <property type="match status" value="1"/>
</dbReference>
<gene>
    <name evidence="3" type="ORF">MM415A03290_0008</name>
</gene>
<dbReference type="EMBL" id="MT141861">
    <property type="protein sequence ID" value="QJA71287.1"/>
    <property type="molecule type" value="Genomic_DNA"/>
</dbReference>
<dbReference type="Gene3D" id="1.10.260.40">
    <property type="entry name" value="lambda repressor-like DNA-binding domains"/>
    <property type="match status" value="1"/>
</dbReference>
<dbReference type="PROSITE" id="PS50943">
    <property type="entry name" value="HTH_CROC1"/>
    <property type="match status" value="1"/>
</dbReference>
<comment type="similarity">
    <text evidence="1">Belongs to the short-chain fatty acyl-CoA assimilation regulator (ScfR) family.</text>
</comment>
<dbReference type="Pfam" id="PF01381">
    <property type="entry name" value="HTH_3"/>
    <property type="match status" value="1"/>
</dbReference>
<sequence>MAIKKEEKYVNHEMVILARESRGLTQNDLAKKLSITQGALSRIEGGLRGMTDDSLKKLAQELGYPTNFFKQKRPIYGIGLVEVFHRKRQSVGMKTMSKVYSLIDIRTSELSRLLKDVVVGDFDIPQINLDDYDGSPKEIAKLVRAKWKLPHGPIQNLTSSIENARGIVIPFDFETTKIDAISHWPPGLIPLFFVNKFAQTDRMRFTLAHELGHIVMHQDHATPTVEQEANDFAAEFLMPEREIRPYLHNISIEKLATLKPYWKVSMAALLKRALDLRTITPRHGRTLWMHLSKAGYKVREPMEIDIPEETPALLKEIIQVHTVDMGYSSQELAKKLNLFEKELQDTYFDRESHIQLLIQEAEGIIKAKSGLLRKLWV</sequence>
<dbReference type="GO" id="GO:0003677">
    <property type="term" value="F:DNA binding"/>
    <property type="evidence" value="ECO:0007669"/>
    <property type="project" value="InterPro"/>
</dbReference>
<dbReference type="InterPro" id="IPR052345">
    <property type="entry name" value="Rad_response_metalloprotease"/>
</dbReference>
<dbReference type="AlphaFoldDB" id="A0A6M3JR57"/>
<feature type="domain" description="HTH cro/C1-type" evidence="2">
    <location>
        <begin position="15"/>
        <end position="69"/>
    </location>
</feature>
<dbReference type="Pfam" id="PF06114">
    <property type="entry name" value="Peptidase_M78"/>
    <property type="match status" value="1"/>
</dbReference>
<organism evidence="3">
    <name type="scientific">viral metagenome</name>
    <dbReference type="NCBI Taxonomy" id="1070528"/>
    <lineage>
        <taxon>unclassified sequences</taxon>
        <taxon>metagenomes</taxon>
        <taxon>organismal metagenomes</taxon>
    </lineage>
</organism>
<accession>A0A6M3JR57</accession>
<reference evidence="3" key="1">
    <citation type="submission" date="2020-03" db="EMBL/GenBank/DDBJ databases">
        <title>The deep terrestrial virosphere.</title>
        <authorList>
            <person name="Holmfeldt K."/>
            <person name="Nilsson E."/>
            <person name="Simone D."/>
            <person name="Lopez-Fernandez M."/>
            <person name="Wu X."/>
            <person name="de Brujin I."/>
            <person name="Lundin D."/>
            <person name="Andersson A."/>
            <person name="Bertilsson S."/>
            <person name="Dopson M."/>
        </authorList>
    </citation>
    <scope>NUCLEOTIDE SEQUENCE</scope>
    <source>
        <strain evidence="3">MM415A03290</strain>
    </source>
</reference>
<dbReference type="CDD" id="cd00093">
    <property type="entry name" value="HTH_XRE"/>
    <property type="match status" value="1"/>
</dbReference>
<evidence type="ECO:0000313" key="3">
    <source>
        <dbReference type="EMBL" id="QJA71287.1"/>
    </source>
</evidence>
<name>A0A6M3JR57_9ZZZZ</name>
<dbReference type="InterPro" id="IPR010359">
    <property type="entry name" value="IrrE_HExxH"/>
</dbReference>
<protein>
    <submittedName>
        <fullName evidence="3">Putative peptidase</fullName>
    </submittedName>
</protein>
<dbReference type="SMART" id="SM00530">
    <property type="entry name" value="HTH_XRE"/>
    <property type="match status" value="1"/>
</dbReference>
<evidence type="ECO:0000256" key="1">
    <source>
        <dbReference type="ARBA" id="ARBA00007227"/>
    </source>
</evidence>
<proteinExistence type="inferred from homology"/>
<dbReference type="InterPro" id="IPR010982">
    <property type="entry name" value="Lambda_DNA-bd_dom_sf"/>
</dbReference>
<dbReference type="InterPro" id="IPR001387">
    <property type="entry name" value="Cro/C1-type_HTH"/>
</dbReference>